<dbReference type="RefSeq" id="WP_152757674.1">
    <property type="nucleotide sequence ID" value="NZ_WHLY01000002.1"/>
</dbReference>
<evidence type="ECO:0000256" key="9">
    <source>
        <dbReference type="ARBA" id="ARBA00022960"/>
    </source>
</evidence>
<dbReference type="Proteomes" id="UP000479293">
    <property type="component" value="Unassembled WGS sequence"/>
</dbReference>
<evidence type="ECO:0000256" key="15">
    <source>
        <dbReference type="SAM" id="Phobius"/>
    </source>
</evidence>
<evidence type="ECO:0000256" key="14">
    <source>
        <dbReference type="SAM" id="MobiDB-lite"/>
    </source>
</evidence>
<dbReference type="GO" id="GO:0009002">
    <property type="term" value="F:serine-type D-Ala-D-Ala carboxypeptidase activity"/>
    <property type="evidence" value="ECO:0007669"/>
    <property type="project" value="UniProtKB-EC"/>
</dbReference>
<dbReference type="GO" id="GO:0005886">
    <property type="term" value="C:plasma membrane"/>
    <property type="evidence" value="ECO:0007669"/>
    <property type="project" value="UniProtKB-SubCell"/>
</dbReference>
<evidence type="ECO:0000259" key="17">
    <source>
        <dbReference type="Pfam" id="PF03717"/>
    </source>
</evidence>
<evidence type="ECO:0000256" key="2">
    <source>
        <dbReference type="ARBA" id="ARBA00004236"/>
    </source>
</evidence>
<dbReference type="InterPro" id="IPR005311">
    <property type="entry name" value="PBP_dimer"/>
</dbReference>
<evidence type="ECO:0000256" key="12">
    <source>
        <dbReference type="ARBA" id="ARBA00023136"/>
    </source>
</evidence>
<dbReference type="InterPro" id="IPR017790">
    <property type="entry name" value="Penicillin-binding_protein_2"/>
</dbReference>
<evidence type="ECO:0000256" key="10">
    <source>
        <dbReference type="ARBA" id="ARBA00022984"/>
    </source>
</evidence>
<dbReference type="GO" id="GO:0009252">
    <property type="term" value="P:peptidoglycan biosynthetic process"/>
    <property type="evidence" value="ECO:0007669"/>
    <property type="project" value="UniProtKB-KW"/>
</dbReference>
<comment type="caution">
    <text evidence="18">The sequence shown here is derived from an EMBL/GenBank/DDBJ whole genome shotgun (WGS) entry which is preliminary data.</text>
</comment>
<feature type="transmembrane region" description="Helical" evidence="15">
    <location>
        <begin position="7"/>
        <end position="26"/>
    </location>
</feature>
<dbReference type="InterPro" id="IPR036138">
    <property type="entry name" value="PBP_dimer_sf"/>
</dbReference>
<dbReference type="Gene3D" id="3.90.1310.10">
    <property type="entry name" value="Penicillin-binding protein 2a (Domain 2)"/>
    <property type="match status" value="1"/>
</dbReference>
<evidence type="ECO:0000256" key="13">
    <source>
        <dbReference type="ARBA" id="ARBA00023316"/>
    </source>
</evidence>
<protein>
    <submittedName>
        <fullName evidence="18">Penicillin-binding protein 2</fullName>
        <ecNumber evidence="18">3.4.16.4</ecNumber>
    </submittedName>
</protein>
<evidence type="ECO:0000313" key="18">
    <source>
        <dbReference type="EMBL" id="MPR32865.1"/>
    </source>
</evidence>
<evidence type="ECO:0000256" key="8">
    <source>
        <dbReference type="ARBA" id="ARBA00022801"/>
    </source>
</evidence>
<keyword evidence="8 18" id="KW-0378">Hydrolase</keyword>
<feature type="domain" description="Penicillin-binding protein dimerisation" evidence="17">
    <location>
        <begin position="50"/>
        <end position="211"/>
    </location>
</feature>
<dbReference type="InterPro" id="IPR001460">
    <property type="entry name" value="PCN-bd_Tpept"/>
</dbReference>
<reference evidence="18 19" key="1">
    <citation type="submission" date="2019-10" db="EMBL/GenBank/DDBJ databases">
        <title>Draft Genome Sequence of Cytophagaceae sp. SJW1-29.</title>
        <authorList>
            <person name="Choi A."/>
        </authorList>
    </citation>
    <scope>NUCLEOTIDE SEQUENCE [LARGE SCALE GENOMIC DNA]</scope>
    <source>
        <strain evidence="18 19">SJW1-29</strain>
    </source>
</reference>
<dbReference type="PANTHER" id="PTHR30627">
    <property type="entry name" value="PEPTIDOGLYCAN D,D-TRANSPEPTIDASE"/>
    <property type="match status" value="1"/>
</dbReference>
<feature type="domain" description="Penicillin-binding protein transpeptidase" evidence="16">
    <location>
        <begin position="252"/>
        <end position="577"/>
    </location>
</feature>
<keyword evidence="3" id="KW-1003">Cell membrane</keyword>
<evidence type="ECO:0000256" key="3">
    <source>
        <dbReference type="ARBA" id="ARBA00022475"/>
    </source>
</evidence>
<dbReference type="EC" id="3.4.16.4" evidence="18"/>
<dbReference type="GO" id="GO:0008360">
    <property type="term" value="P:regulation of cell shape"/>
    <property type="evidence" value="ECO:0007669"/>
    <property type="project" value="UniProtKB-KW"/>
</dbReference>
<dbReference type="InterPro" id="IPR050515">
    <property type="entry name" value="Beta-lactam/transpept"/>
</dbReference>
<accession>A0A7C9F2M4</accession>
<dbReference type="AlphaFoldDB" id="A0A7C9F2M4"/>
<evidence type="ECO:0000256" key="7">
    <source>
        <dbReference type="ARBA" id="ARBA00022692"/>
    </source>
</evidence>
<comment type="subcellular location">
    <subcellularLocation>
        <location evidence="2">Cell membrane</location>
    </subcellularLocation>
    <subcellularLocation>
        <location evidence="1">Membrane</location>
        <topology evidence="1">Single-pass membrane protein</topology>
    </subcellularLocation>
</comment>
<dbReference type="PANTHER" id="PTHR30627:SF2">
    <property type="entry name" value="PEPTIDOGLYCAN D,D-TRANSPEPTIDASE MRDA"/>
    <property type="match status" value="1"/>
</dbReference>
<dbReference type="Gene3D" id="3.30.1390.30">
    <property type="entry name" value="Penicillin-binding protein 2a, domain 3"/>
    <property type="match status" value="1"/>
</dbReference>
<name>A0A7C9F2M4_9BACT</name>
<keyword evidence="19" id="KW-1185">Reference proteome</keyword>
<dbReference type="Pfam" id="PF00905">
    <property type="entry name" value="Transpeptidase"/>
    <property type="match status" value="1"/>
</dbReference>
<keyword evidence="11 15" id="KW-1133">Transmembrane helix</keyword>
<evidence type="ECO:0000313" key="19">
    <source>
        <dbReference type="Proteomes" id="UP000479293"/>
    </source>
</evidence>
<keyword evidence="6" id="KW-0645">Protease</keyword>
<keyword evidence="9" id="KW-0133">Cell shape</keyword>
<dbReference type="InterPro" id="IPR012338">
    <property type="entry name" value="Beta-lactam/transpept-like"/>
</dbReference>
<gene>
    <name evidence="18" type="primary">mrdA</name>
    <name evidence="18" type="ORF">GBK04_05710</name>
</gene>
<keyword evidence="12 15" id="KW-0472">Membrane</keyword>
<evidence type="ECO:0000256" key="4">
    <source>
        <dbReference type="ARBA" id="ARBA00022519"/>
    </source>
</evidence>
<keyword evidence="5 18" id="KW-0121">Carboxypeptidase</keyword>
<evidence type="ECO:0000256" key="6">
    <source>
        <dbReference type="ARBA" id="ARBA00022670"/>
    </source>
</evidence>
<dbReference type="EMBL" id="WHLY01000002">
    <property type="protein sequence ID" value="MPR32865.1"/>
    <property type="molecule type" value="Genomic_DNA"/>
</dbReference>
<dbReference type="GO" id="GO:0008658">
    <property type="term" value="F:penicillin binding"/>
    <property type="evidence" value="ECO:0007669"/>
    <property type="project" value="InterPro"/>
</dbReference>
<dbReference type="GO" id="GO:0006508">
    <property type="term" value="P:proteolysis"/>
    <property type="evidence" value="ECO:0007669"/>
    <property type="project" value="UniProtKB-KW"/>
</dbReference>
<dbReference type="SUPFAM" id="SSF56519">
    <property type="entry name" value="Penicillin binding protein dimerisation domain"/>
    <property type="match status" value="1"/>
</dbReference>
<keyword evidence="7 15" id="KW-0812">Transmembrane</keyword>
<dbReference type="Pfam" id="PF03717">
    <property type="entry name" value="PBP_dimer"/>
    <property type="match status" value="1"/>
</dbReference>
<keyword evidence="10" id="KW-0573">Peptidoglycan synthesis</keyword>
<sequence length="646" mass="71877">MLDNRRFVISAFFGIIGFAYLFRLFYLQVLDDSYSIESSSNSIKRVMEVPFRGQIYDRNGKLMVFNTPVYDLLVTPYKAKVQDTLTFCNLLGIQRTTFDSLMKAAASYSRMKPSMFLRQLSREDFARIQDIMVDYPGFEFSKSSMRTYLAPTMANSLGYVSEITKGQLEKQEGFYYQQGDYVGQSGLEIFYEEQLRGQRGVKFVMQNVNGVAKGSWKDGALDTMAVAGQNLYTGIDFDLQQYADSLMVNKVGSVVAIEPSTGQILAIVSAPSYDPRKLASRHFSDNYRELAKNPYKPLFNRPVMASYRPGSTFKVIQALTGLQTGAISPSTAFSHAGVPMKCHGGGHGNSVPQAVQHSCNPYFYRVFQSILYHNDLSNTYEASRAGLKVWHDQVEKFGIGTRLGVDLPSEYKGSLPDVEYYDKVYGEKRWKFSNVYSLSIGEGELLITPLKMANVAAIVANRGYYYTPHIVSGIGKKDNPLPEYTVRHETGVDRRHFDTVIPGMIGAVEAGTVMRLAKIADIQIAGKTGTSQNKKGRDHSIFIAFAPADNPKIAIAVFVENGKWGGTAAAPVANLVIERYLKGKTENKALENYVLHENYLPYTVFPAPKKPVIVDTVKKKEILNPLAEKKPTSAPKEKAPATSSGK</sequence>
<feature type="compositionally biased region" description="Basic and acidic residues" evidence="14">
    <location>
        <begin position="624"/>
        <end position="639"/>
    </location>
</feature>
<keyword evidence="4" id="KW-0997">Cell inner membrane</keyword>
<evidence type="ECO:0000256" key="5">
    <source>
        <dbReference type="ARBA" id="ARBA00022645"/>
    </source>
</evidence>
<evidence type="ECO:0000256" key="11">
    <source>
        <dbReference type="ARBA" id="ARBA00022989"/>
    </source>
</evidence>
<dbReference type="GO" id="GO:0071555">
    <property type="term" value="P:cell wall organization"/>
    <property type="evidence" value="ECO:0007669"/>
    <property type="project" value="UniProtKB-KW"/>
</dbReference>
<feature type="region of interest" description="Disordered" evidence="14">
    <location>
        <begin position="624"/>
        <end position="646"/>
    </location>
</feature>
<dbReference type="SUPFAM" id="SSF56601">
    <property type="entry name" value="beta-lactamase/transpeptidase-like"/>
    <property type="match status" value="1"/>
</dbReference>
<dbReference type="GO" id="GO:0071972">
    <property type="term" value="F:peptidoglycan L,D-transpeptidase activity"/>
    <property type="evidence" value="ECO:0007669"/>
    <property type="project" value="TreeGrafter"/>
</dbReference>
<keyword evidence="13" id="KW-0961">Cell wall biogenesis/degradation</keyword>
<dbReference type="NCBIfam" id="TIGR03423">
    <property type="entry name" value="pbp2_mrdA"/>
    <property type="match status" value="1"/>
</dbReference>
<evidence type="ECO:0000259" key="16">
    <source>
        <dbReference type="Pfam" id="PF00905"/>
    </source>
</evidence>
<proteinExistence type="predicted"/>
<evidence type="ECO:0000256" key="1">
    <source>
        <dbReference type="ARBA" id="ARBA00004167"/>
    </source>
</evidence>
<dbReference type="Gene3D" id="3.40.710.10">
    <property type="entry name" value="DD-peptidase/beta-lactamase superfamily"/>
    <property type="match status" value="1"/>
</dbReference>
<organism evidence="18 19">
    <name type="scientific">Salmonirosea aquatica</name>
    <dbReference type="NCBI Taxonomy" id="2654236"/>
    <lineage>
        <taxon>Bacteria</taxon>
        <taxon>Pseudomonadati</taxon>
        <taxon>Bacteroidota</taxon>
        <taxon>Cytophagia</taxon>
        <taxon>Cytophagales</taxon>
        <taxon>Spirosomataceae</taxon>
        <taxon>Salmonirosea</taxon>
    </lineage>
</organism>